<dbReference type="AlphaFoldDB" id="A0A642UEX3"/>
<protein>
    <recommendedName>
        <fullName evidence="3">Enhancer of translation termination 1</fullName>
    </recommendedName>
</protein>
<comment type="caution">
    <text evidence="1">The sequence shown here is derived from an EMBL/GenBank/DDBJ whole genome shotgun (WGS) entry which is preliminary data.</text>
</comment>
<gene>
    <name evidence="1" type="ORF">TRICI_006654</name>
</gene>
<proteinExistence type="predicted"/>
<dbReference type="EMBL" id="SWFS01000556">
    <property type="protein sequence ID" value="KAA8897777.1"/>
    <property type="molecule type" value="Genomic_DNA"/>
</dbReference>
<reference evidence="1" key="1">
    <citation type="journal article" date="2019" name="G3 (Bethesda)">
        <title>Genome Assemblies of Two Rare Opportunistic Yeast Pathogens: Diutina rugosa (syn. Candida rugosa) and Trichomonascus ciferrii (syn. Candida ciferrii).</title>
        <authorList>
            <person name="Mixao V."/>
            <person name="Saus E."/>
            <person name="Hansen A.P."/>
            <person name="Lass-Florl C."/>
            <person name="Gabaldon T."/>
        </authorList>
    </citation>
    <scope>NUCLEOTIDE SEQUENCE</scope>
    <source>
        <strain evidence="1">CBS 4856</strain>
    </source>
</reference>
<dbReference type="OrthoDB" id="5328412at2759"/>
<evidence type="ECO:0000313" key="2">
    <source>
        <dbReference type="Proteomes" id="UP000761534"/>
    </source>
</evidence>
<organism evidence="1 2">
    <name type="scientific">Trichomonascus ciferrii</name>
    <dbReference type="NCBI Taxonomy" id="44093"/>
    <lineage>
        <taxon>Eukaryota</taxon>
        <taxon>Fungi</taxon>
        <taxon>Dikarya</taxon>
        <taxon>Ascomycota</taxon>
        <taxon>Saccharomycotina</taxon>
        <taxon>Dipodascomycetes</taxon>
        <taxon>Dipodascales</taxon>
        <taxon>Trichomonascaceae</taxon>
        <taxon>Trichomonascus</taxon>
        <taxon>Trichomonascus ciferrii complex</taxon>
    </lineage>
</organism>
<dbReference type="VEuPathDB" id="FungiDB:TRICI_006654"/>
<evidence type="ECO:0000313" key="1">
    <source>
        <dbReference type="EMBL" id="KAA8897777.1"/>
    </source>
</evidence>
<name>A0A642UEX3_9ASCO</name>
<dbReference type="Proteomes" id="UP000761534">
    <property type="component" value="Unassembled WGS sequence"/>
</dbReference>
<evidence type="ECO:0008006" key="3">
    <source>
        <dbReference type="Google" id="ProtNLM"/>
    </source>
</evidence>
<sequence length="443" mass="50469">MKKGKKTQAPQTSEDFLEAGIEEEDGGDRWISSGDVAKGVRFYQRAYRLYRRCIELGADDVASKQDAIYNICRMEYVVYNKVVKTGVLEEISGQLEDDSEQDGSVIVRDIRNIGKHYEEAIEMLGGIEKCQIDLLYNFGQVTVETGEELEDPAYVEQGVKIFEMVMNRQADQIKEMAGYTVENEEESSNYGPRALSETMVTYLQGLYLLVEDESQSVDRLHAEQDKINQVVQEFHNLQSEYDLDDLRLKEDMQLIETQLRGLEHIKKNDLDGLIAFVREIDSDPEASRALHMIEIDLFLDYIAQNDPEDQLKWKAYSLALTAANNGLKKENSRSDPINQIKLYIIKGDLEWLRLNLKPFPSAVHNAKTLESNAKAMYSSAINHSQNCLNVNWDIQNLGREASVKLNLLNNSYSPLPKDKPILDHMISMNLISPNQINSNDNSP</sequence>
<keyword evidence="2" id="KW-1185">Reference proteome</keyword>
<accession>A0A642UEX3</accession>